<feature type="compositionally biased region" description="Polar residues" evidence="18">
    <location>
        <begin position="957"/>
        <end position="969"/>
    </location>
</feature>
<dbReference type="Gene3D" id="3.30.40.10">
    <property type="entry name" value="Zinc/RING finger domain, C3HC4 (zinc finger)"/>
    <property type="match status" value="1"/>
</dbReference>
<dbReference type="CDD" id="cd10524">
    <property type="entry name" value="SET_Suv4-20-like"/>
    <property type="match status" value="1"/>
</dbReference>
<feature type="region of interest" description="Disordered" evidence="18">
    <location>
        <begin position="280"/>
        <end position="304"/>
    </location>
</feature>
<name>A0A0E9NHD9_SAICN</name>
<dbReference type="InterPro" id="IPR025783">
    <property type="entry name" value="Set9_fungi"/>
</dbReference>
<dbReference type="EMBL" id="BACD03000017">
    <property type="protein sequence ID" value="GAO48825.1"/>
    <property type="molecule type" value="Genomic_DNA"/>
</dbReference>
<dbReference type="InterPro" id="IPR013087">
    <property type="entry name" value="Znf_C2H2_type"/>
</dbReference>
<keyword evidence="9" id="KW-0479">Metal-binding</keyword>
<dbReference type="InterPro" id="IPR013083">
    <property type="entry name" value="Znf_RING/FYVE/PHD"/>
</dbReference>
<dbReference type="Gene3D" id="1.10.10.1700">
    <property type="entry name" value="Histone-lysine N-methyltransferase"/>
    <property type="match status" value="1"/>
</dbReference>
<evidence type="ECO:0000256" key="2">
    <source>
        <dbReference type="ARBA" id="ARBA00004286"/>
    </source>
</evidence>
<dbReference type="PROSITE" id="PS51567">
    <property type="entry name" value="SAM_MT43_SUVAR420_1"/>
    <property type="match status" value="1"/>
</dbReference>
<dbReference type="Gene3D" id="2.170.270.10">
    <property type="entry name" value="SET domain"/>
    <property type="match status" value="1"/>
</dbReference>
<dbReference type="Proteomes" id="UP000033140">
    <property type="component" value="Unassembled WGS sequence"/>
</dbReference>
<feature type="domain" description="SET" evidence="20">
    <location>
        <begin position="142"/>
        <end position="257"/>
    </location>
</feature>
<keyword evidence="12" id="KW-0156">Chromatin regulator</keyword>
<proteinExistence type="predicted"/>
<feature type="compositionally biased region" description="Low complexity" evidence="18">
    <location>
        <begin position="327"/>
        <end position="343"/>
    </location>
</feature>
<dbReference type="InterPro" id="IPR001214">
    <property type="entry name" value="SET_dom"/>
</dbReference>
<evidence type="ECO:0000256" key="9">
    <source>
        <dbReference type="ARBA" id="ARBA00022723"/>
    </source>
</evidence>
<reference evidence="21 22" key="2">
    <citation type="journal article" date="2014" name="J. Gen. Appl. Microbiol.">
        <title>The early diverging ascomycetous budding yeast Saitoella complicata has three histone deacetylases belonging to the Clr6, Hos2, and Rpd3 lineages.</title>
        <authorList>
            <person name="Nishida H."/>
            <person name="Matsumoto T."/>
            <person name="Kondo S."/>
            <person name="Hamamoto M."/>
            <person name="Yoshikawa H."/>
        </authorList>
    </citation>
    <scope>NUCLEOTIDE SEQUENCE [LARGE SCALE GENOMIC DNA]</scope>
    <source>
        <strain evidence="21 22">NRRL Y-17804</strain>
    </source>
</reference>
<dbReference type="GO" id="GO:0005694">
    <property type="term" value="C:chromosome"/>
    <property type="evidence" value="ECO:0007669"/>
    <property type="project" value="UniProtKB-SubCell"/>
</dbReference>
<dbReference type="PANTHER" id="PTHR12977">
    <property type="entry name" value="SUPPRESSOR OF VARIEGATION 4-20-RELATED"/>
    <property type="match status" value="1"/>
</dbReference>
<evidence type="ECO:0000256" key="12">
    <source>
        <dbReference type="ARBA" id="ARBA00022853"/>
    </source>
</evidence>
<evidence type="ECO:0000259" key="20">
    <source>
        <dbReference type="PROSITE" id="PS50280"/>
    </source>
</evidence>
<feature type="region of interest" description="Disordered" evidence="18">
    <location>
        <begin position="592"/>
        <end position="611"/>
    </location>
</feature>
<evidence type="ECO:0000256" key="17">
    <source>
        <dbReference type="PROSITE-ProRule" id="PRU00042"/>
    </source>
</evidence>
<feature type="domain" description="C2H2-type" evidence="19">
    <location>
        <begin position="667"/>
        <end position="695"/>
    </location>
</feature>
<reference evidence="21 22" key="1">
    <citation type="journal article" date="2011" name="J. Gen. Appl. Microbiol.">
        <title>Draft genome sequencing of the enigmatic yeast Saitoella complicata.</title>
        <authorList>
            <person name="Nishida H."/>
            <person name="Hamamoto M."/>
            <person name="Sugiyama J."/>
        </authorList>
    </citation>
    <scope>NUCLEOTIDE SEQUENCE [LARGE SCALE GENOMIC DNA]</scope>
    <source>
        <strain evidence="21 22">NRRL Y-17804</strain>
    </source>
</reference>
<dbReference type="SUPFAM" id="SSF57667">
    <property type="entry name" value="beta-beta-alpha zinc fingers"/>
    <property type="match status" value="1"/>
</dbReference>
<feature type="domain" description="C2H2-type" evidence="19">
    <location>
        <begin position="770"/>
        <end position="798"/>
    </location>
</feature>
<dbReference type="Gene3D" id="3.30.160.60">
    <property type="entry name" value="Classic Zinc Finger"/>
    <property type="match status" value="1"/>
</dbReference>
<feature type="region of interest" description="Disordered" evidence="18">
    <location>
        <begin position="319"/>
        <end position="380"/>
    </location>
</feature>
<dbReference type="Pfam" id="PF00856">
    <property type="entry name" value="SET"/>
    <property type="match status" value="1"/>
</dbReference>
<dbReference type="PROSITE" id="PS50157">
    <property type="entry name" value="ZINC_FINGER_C2H2_2"/>
    <property type="match status" value="3"/>
</dbReference>
<dbReference type="GO" id="GO:0140943">
    <property type="term" value="F:histone H4K20 trimethyltransferase activity"/>
    <property type="evidence" value="ECO:0007669"/>
    <property type="project" value="UniProtKB-EC"/>
</dbReference>
<evidence type="ECO:0000256" key="10">
    <source>
        <dbReference type="ARBA" id="ARBA00022771"/>
    </source>
</evidence>
<evidence type="ECO:0000256" key="4">
    <source>
        <dbReference type="ARBA" id="ARBA00015413"/>
    </source>
</evidence>
<sequence>MASATQGNLPKGVAPALVREASRGSTPSNGGRRPDPLSLSLLSDIDDICSSGLVDKVFYWAQIHKMRPNFQPNDSVTTDMIVKIIREEVVARKKIAQAADRFLELEADRTATTAEDESLAAQHHAHFHKHAKKYFQMYLPDAGYEVASTSRYAAVSSKAEACILATRNWTAGEIIQRLQGTLAPMTREEELAHAASSRDFSILHSSRLKAMCLLLGPARFVNHDCKPNAAFVTQNQTLTIKAIRNIRIGEEIVVKYAEDYFGIGNCECLCQTCENTGRGAYAKKSDDASEEIPELTNSLNNRESRRRLRAQKSILQAVQANASAQMPTPTSSATVSAADVASDVETRSRRSASPATVSQVPPPVSSDPSSKEEAKTQPLDAQALEEVSAARVSIASLLVSEEVQGAIPEDDDDDKLTEVSDSFFDDEGGELRLDQLVEQRPELDRYMGDSDVVVVPDECPCVVCGTVYAPTSKEPSVFNGQCQRCDRHSKLYGYPWPRRQASKRKADELLPNGNDDAGGEGVKMGYWNNGREREEQHNDAEDWVAYTHWCRKCSEGFWDKKNALKCERDHERAKKQRKVEKDHSPSLVDVLNKSHAQGGDEEFEGDEGKTADQPHQCQLCKKWFANRWGRNRHLHTHSKPPPVSRGYTYKEAYNAMADVTIGEDGRWHCPKCDNDYSRRDGLAKHYTNAHQAEHDAEQEKAREASPPASVAETISAPASEVAVSPEQRRPSITAAVSPYAPAPKVKPETAHLYKMANAALGEATDMNGRPTCPHCTSEFSSRSNLIRHYVNVHLKKDGSLHMTKAESDALNGTEAGVETIKCPCGTTEPGFMIQCDRCSVWQHAKCLGIKKNAVPDAYVCKSCGGPDYAASGPGAVSVPAPVPPSTAAPTPKVERQPIEGTPETDISRRRSGRRRTLAEMSAKANAAATPTPDKKKGRGGGVWGGNWVWGDPILPKSQANGQADAQSAQPVVAPETPALAEASAEAPIAVQEAAASVPAQEGKIEGLVQTAVDAGAHVDEVVMEGYDDASPAENNQDVIMEDAPVEAAQESAPATLVQSTPDASIAHDHIDAAFQHAIATDPSPERPAETPVQMIRRVAQELRSASSALPSHPPASFAAAITSPMHSVNAPSFGTPKDAGMETVPAMPTAVSPMAYATPTPTMRVPSVPLVTSPMVPAYVVPAPVAVSPLRHPVGLATGVAPPHVVDTGFALDPVVDATDALLQLAAVCEVHQSGVVASIPEGATFEIVREDAYGQVVEPAHYGQAGYSNGVAVSRPPVYMQENIPMEDASFVGMQAPKGTSLGAKTNSANGWYKKDSFRI</sequence>
<dbReference type="PANTHER" id="PTHR12977:SF4">
    <property type="entry name" value="HISTONE-LYSINE N-METHYLTRANSFERASE KMT5B"/>
    <property type="match status" value="1"/>
</dbReference>
<evidence type="ECO:0000256" key="14">
    <source>
        <dbReference type="ARBA" id="ARBA00024057"/>
    </source>
</evidence>
<dbReference type="PROSITE" id="PS50280">
    <property type="entry name" value="SET"/>
    <property type="match status" value="1"/>
</dbReference>
<dbReference type="STRING" id="698492.A0A0E9NHD9"/>
<dbReference type="PROSITE" id="PS00028">
    <property type="entry name" value="ZINC_FINGER_C2H2_1"/>
    <property type="match status" value="3"/>
</dbReference>
<evidence type="ECO:0000256" key="3">
    <source>
        <dbReference type="ARBA" id="ARBA00014232"/>
    </source>
</evidence>
<gene>
    <name evidence="21" type="ORF">G7K_2994-t1</name>
</gene>
<evidence type="ECO:0000313" key="21">
    <source>
        <dbReference type="EMBL" id="GAO48825.1"/>
    </source>
</evidence>
<evidence type="ECO:0000259" key="19">
    <source>
        <dbReference type="PROSITE" id="PS50157"/>
    </source>
</evidence>
<keyword evidence="10 17" id="KW-0863">Zinc-finger</keyword>
<reference evidence="21 22" key="3">
    <citation type="journal article" date="2015" name="Genome Announc.">
        <title>Draft Genome Sequence of the Archiascomycetous Yeast Saitoella complicata.</title>
        <authorList>
            <person name="Yamauchi K."/>
            <person name="Kondo S."/>
            <person name="Hamamoto M."/>
            <person name="Takahashi Y."/>
            <person name="Ogura Y."/>
            <person name="Hayashi T."/>
            <person name="Nishida H."/>
        </authorList>
    </citation>
    <scope>NUCLEOTIDE SEQUENCE [LARGE SCALE GENOMIC DNA]</scope>
    <source>
        <strain evidence="21 22">NRRL Y-17804</strain>
    </source>
</reference>
<dbReference type="InterPro" id="IPR041938">
    <property type="entry name" value="Hist-Lys_N-MTase_N"/>
</dbReference>
<keyword evidence="6" id="KW-0489">Methyltransferase</keyword>
<dbReference type="SUPFAM" id="SSF57903">
    <property type="entry name" value="FYVE/PHD zinc finger"/>
    <property type="match status" value="1"/>
</dbReference>
<dbReference type="InterPro" id="IPR011011">
    <property type="entry name" value="Znf_FYVE_PHD"/>
</dbReference>
<evidence type="ECO:0000256" key="16">
    <source>
        <dbReference type="ARBA" id="ARBA00048081"/>
    </source>
</evidence>
<evidence type="ECO:0000256" key="1">
    <source>
        <dbReference type="ARBA" id="ARBA00004123"/>
    </source>
</evidence>
<evidence type="ECO:0000256" key="18">
    <source>
        <dbReference type="SAM" id="MobiDB-lite"/>
    </source>
</evidence>
<keyword evidence="5" id="KW-0158">Chromosome</keyword>
<keyword evidence="7" id="KW-0808">Transferase</keyword>
<dbReference type="SMART" id="SM00249">
    <property type="entry name" value="PHD"/>
    <property type="match status" value="1"/>
</dbReference>
<evidence type="ECO:0000256" key="13">
    <source>
        <dbReference type="ARBA" id="ARBA00023242"/>
    </source>
</evidence>
<dbReference type="SMART" id="SM00355">
    <property type="entry name" value="ZnF_C2H2"/>
    <property type="match status" value="3"/>
</dbReference>
<dbReference type="InterPro" id="IPR001965">
    <property type="entry name" value="Znf_PHD"/>
</dbReference>
<evidence type="ECO:0000256" key="5">
    <source>
        <dbReference type="ARBA" id="ARBA00022454"/>
    </source>
</evidence>
<dbReference type="GO" id="GO:0008270">
    <property type="term" value="F:zinc ion binding"/>
    <property type="evidence" value="ECO:0007669"/>
    <property type="project" value="UniProtKB-KW"/>
</dbReference>
<dbReference type="InterPro" id="IPR046341">
    <property type="entry name" value="SET_dom_sf"/>
</dbReference>
<keyword evidence="13" id="KW-0539">Nucleus</keyword>
<feature type="domain" description="C2H2-type" evidence="19">
    <location>
        <begin position="615"/>
        <end position="642"/>
    </location>
</feature>
<dbReference type="SMART" id="SM00317">
    <property type="entry name" value="SET"/>
    <property type="match status" value="1"/>
</dbReference>
<dbReference type="SUPFAM" id="SSF82199">
    <property type="entry name" value="SET domain"/>
    <property type="match status" value="1"/>
</dbReference>
<dbReference type="InterPro" id="IPR039977">
    <property type="entry name" value="Suv4-20/Set9"/>
</dbReference>
<dbReference type="EC" id="2.1.1.372" evidence="14"/>
<dbReference type="InterPro" id="IPR019786">
    <property type="entry name" value="Zinc_finger_PHD-type_CS"/>
</dbReference>
<keyword evidence="22" id="KW-1185">Reference proteome</keyword>
<dbReference type="GO" id="GO:0005634">
    <property type="term" value="C:nucleus"/>
    <property type="evidence" value="ECO:0007669"/>
    <property type="project" value="UniProtKB-SubCell"/>
</dbReference>
<evidence type="ECO:0000256" key="6">
    <source>
        <dbReference type="ARBA" id="ARBA00022603"/>
    </source>
</evidence>
<keyword evidence="11" id="KW-0862">Zinc</keyword>
<dbReference type="PROSITE" id="PS01359">
    <property type="entry name" value="ZF_PHD_1"/>
    <property type="match status" value="1"/>
</dbReference>
<comment type="subcellular location">
    <subcellularLocation>
        <location evidence="2">Chromosome</location>
    </subcellularLocation>
    <subcellularLocation>
        <location evidence="1">Nucleus</location>
    </subcellularLocation>
</comment>
<evidence type="ECO:0000256" key="15">
    <source>
        <dbReference type="ARBA" id="ARBA00030653"/>
    </source>
</evidence>
<dbReference type="InterPro" id="IPR036236">
    <property type="entry name" value="Znf_C2H2_sf"/>
</dbReference>
<comment type="caution">
    <text evidence="21">The sequence shown here is derived from an EMBL/GenBank/DDBJ whole genome shotgun (WGS) entry which is preliminary data.</text>
</comment>
<keyword evidence="8" id="KW-0949">S-adenosyl-L-methionine</keyword>
<dbReference type="GO" id="GO:0032991">
    <property type="term" value="C:protein-containing complex"/>
    <property type="evidence" value="ECO:0007669"/>
    <property type="project" value="UniProtKB-ARBA"/>
</dbReference>
<dbReference type="Pfam" id="PF20826">
    <property type="entry name" value="PHD_5"/>
    <property type="match status" value="1"/>
</dbReference>
<evidence type="ECO:0000313" key="22">
    <source>
        <dbReference type="Proteomes" id="UP000033140"/>
    </source>
</evidence>
<dbReference type="GO" id="GO:0032259">
    <property type="term" value="P:methylation"/>
    <property type="evidence" value="ECO:0007669"/>
    <property type="project" value="UniProtKB-KW"/>
</dbReference>
<evidence type="ECO:0000256" key="7">
    <source>
        <dbReference type="ARBA" id="ARBA00022679"/>
    </source>
</evidence>
<feature type="region of interest" description="Disordered" evidence="18">
    <location>
        <begin position="880"/>
        <end position="970"/>
    </location>
</feature>
<accession>A0A0E9NHD9</accession>
<protein>
    <recommendedName>
        <fullName evidence="4">Histone-lysine N-methyltransferase SET9</fullName>
        <ecNumber evidence="14">2.1.1.372</ecNumber>
    </recommendedName>
    <alternativeName>
        <fullName evidence="3">Histone-lysine N-methyltransferase set9</fullName>
    </alternativeName>
    <alternativeName>
        <fullName evidence="15">SET domain protein 9</fullName>
    </alternativeName>
</protein>
<evidence type="ECO:0000256" key="11">
    <source>
        <dbReference type="ARBA" id="ARBA00022833"/>
    </source>
</evidence>
<organism evidence="21 22">
    <name type="scientific">Saitoella complicata (strain BCRC 22490 / CBS 7301 / JCM 7358 / NBRC 10748 / NRRL Y-17804)</name>
    <dbReference type="NCBI Taxonomy" id="698492"/>
    <lineage>
        <taxon>Eukaryota</taxon>
        <taxon>Fungi</taxon>
        <taxon>Dikarya</taxon>
        <taxon>Ascomycota</taxon>
        <taxon>Taphrinomycotina</taxon>
        <taxon>Taphrinomycotina incertae sedis</taxon>
        <taxon>Saitoella</taxon>
    </lineage>
</organism>
<comment type="catalytic activity">
    <reaction evidence="16">
        <text>L-lysyl(20)-[histone H4] + 3 S-adenosyl-L-methionine = N(6),N(6),N(6)-trimethyl-L-lysyl(20)-[histone H4] + 3 S-adenosyl-L-homocysteine + 3 H(+)</text>
        <dbReference type="Rhea" id="RHEA:64456"/>
        <dbReference type="Rhea" id="RHEA-COMP:15554"/>
        <dbReference type="Rhea" id="RHEA-COMP:15998"/>
        <dbReference type="ChEBI" id="CHEBI:15378"/>
        <dbReference type="ChEBI" id="CHEBI:29969"/>
        <dbReference type="ChEBI" id="CHEBI:57856"/>
        <dbReference type="ChEBI" id="CHEBI:59789"/>
        <dbReference type="ChEBI" id="CHEBI:61961"/>
        <dbReference type="EC" id="2.1.1.372"/>
    </reaction>
</comment>
<evidence type="ECO:0000256" key="8">
    <source>
        <dbReference type="ARBA" id="ARBA00022691"/>
    </source>
</evidence>